<evidence type="ECO:0000313" key="2">
    <source>
        <dbReference type="Proteomes" id="UP001596977"/>
    </source>
</evidence>
<accession>A0ABW3HAH3</accession>
<dbReference type="RefSeq" id="WP_264943671.1">
    <property type="nucleotide sequence ID" value="NZ_JAPDRA010000003.1"/>
</dbReference>
<gene>
    <name evidence="1" type="ORF">ACFQ1E_08125</name>
</gene>
<sequence length="160" mass="17567">MPKARAHPDQLGFDYAVPARPSAPGSLAGLERQINEMVATILATEMLEGRRREVIAAEMSVFLDEEVSRAMLDAYSSPARTEHKVPMSRALALVAVTGRLDLLDPVLRRIGGAVLDQNEVMTAQIGHLTRVIDHAQAELRTLKRHAPTIRTGGKRGKSRR</sequence>
<dbReference type="EMBL" id="JBHTJG010000003">
    <property type="protein sequence ID" value="MFD0946299.1"/>
    <property type="molecule type" value="Genomic_DNA"/>
</dbReference>
<dbReference type="Proteomes" id="UP001596977">
    <property type="component" value="Unassembled WGS sequence"/>
</dbReference>
<organism evidence="1 2">
    <name type="scientific">Sphingomonas canadensis</name>
    <dbReference type="NCBI Taxonomy" id="1219257"/>
    <lineage>
        <taxon>Bacteria</taxon>
        <taxon>Pseudomonadati</taxon>
        <taxon>Pseudomonadota</taxon>
        <taxon>Alphaproteobacteria</taxon>
        <taxon>Sphingomonadales</taxon>
        <taxon>Sphingomonadaceae</taxon>
        <taxon>Sphingomonas</taxon>
    </lineage>
</organism>
<evidence type="ECO:0000313" key="1">
    <source>
        <dbReference type="EMBL" id="MFD0946299.1"/>
    </source>
</evidence>
<name>A0ABW3HAH3_9SPHN</name>
<proteinExistence type="predicted"/>
<reference evidence="2" key="1">
    <citation type="journal article" date="2019" name="Int. J. Syst. Evol. Microbiol.">
        <title>The Global Catalogue of Microorganisms (GCM) 10K type strain sequencing project: providing services to taxonomists for standard genome sequencing and annotation.</title>
        <authorList>
            <consortium name="The Broad Institute Genomics Platform"/>
            <consortium name="The Broad Institute Genome Sequencing Center for Infectious Disease"/>
            <person name="Wu L."/>
            <person name="Ma J."/>
        </authorList>
    </citation>
    <scope>NUCLEOTIDE SEQUENCE [LARGE SCALE GENOMIC DNA]</scope>
    <source>
        <strain evidence="2">CCUG 62982</strain>
    </source>
</reference>
<comment type="caution">
    <text evidence="1">The sequence shown here is derived from an EMBL/GenBank/DDBJ whole genome shotgun (WGS) entry which is preliminary data.</text>
</comment>
<keyword evidence="2" id="KW-1185">Reference proteome</keyword>
<protein>
    <submittedName>
        <fullName evidence="1">Uncharacterized protein</fullName>
    </submittedName>
</protein>